<accession>A0A0K9NVH0</accession>
<dbReference type="AlphaFoldDB" id="A0A0K9NVH0"/>
<sequence>MMSVASAVFPHFHCAQWKMVSYCHSFFSADTLTDVPPALSHYFRVLHLPCLFHLPLFARRIYPSPFFSASAWCGQSRMEPCSLLSLPEFNIWRVLPSFERKSFPFSSIVIIYFRNNLLIYFCLVRVLYIPLHAMYVVSCETSSRLQTLENEKFSLANQVSHLLSFGPVSNST</sequence>
<dbReference type="Proteomes" id="UP000036987">
    <property type="component" value="Unassembled WGS sequence"/>
</dbReference>
<keyword evidence="2" id="KW-1185">Reference proteome</keyword>
<reference evidence="2" key="1">
    <citation type="journal article" date="2016" name="Nature">
        <title>The genome of the seagrass Zostera marina reveals angiosperm adaptation to the sea.</title>
        <authorList>
            <person name="Olsen J.L."/>
            <person name="Rouze P."/>
            <person name="Verhelst B."/>
            <person name="Lin Y.-C."/>
            <person name="Bayer T."/>
            <person name="Collen J."/>
            <person name="Dattolo E."/>
            <person name="De Paoli E."/>
            <person name="Dittami S."/>
            <person name="Maumus F."/>
            <person name="Michel G."/>
            <person name="Kersting A."/>
            <person name="Lauritano C."/>
            <person name="Lohaus R."/>
            <person name="Toepel M."/>
            <person name="Tonon T."/>
            <person name="Vanneste K."/>
            <person name="Amirebrahimi M."/>
            <person name="Brakel J."/>
            <person name="Bostroem C."/>
            <person name="Chovatia M."/>
            <person name="Grimwood J."/>
            <person name="Jenkins J.W."/>
            <person name="Jueterbock A."/>
            <person name="Mraz A."/>
            <person name="Stam W.T."/>
            <person name="Tice H."/>
            <person name="Bornberg-Bauer E."/>
            <person name="Green P.J."/>
            <person name="Pearson G.A."/>
            <person name="Procaccini G."/>
            <person name="Duarte C.M."/>
            <person name="Schmutz J."/>
            <person name="Reusch T.B.H."/>
            <person name="Van de Peer Y."/>
        </authorList>
    </citation>
    <scope>NUCLEOTIDE SEQUENCE [LARGE SCALE GENOMIC DNA]</scope>
    <source>
        <strain evidence="2">cv. Finnish</strain>
    </source>
</reference>
<proteinExistence type="predicted"/>
<comment type="caution">
    <text evidence="1">The sequence shown here is derived from an EMBL/GenBank/DDBJ whole genome shotgun (WGS) entry which is preliminary data.</text>
</comment>
<evidence type="ECO:0000313" key="2">
    <source>
        <dbReference type="Proteomes" id="UP000036987"/>
    </source>
</evidence>
<evidence type="ECO:0000313" key="1">
    <source>
        <dbReference type="EMBL" id="KMZ59995.1"/>
    </source>
</evidence>
<name>A0A0K9NVH0_ZOSMR</name>
<protein>
    <submittedName>
        <fullName evidence="1">Uncharacterized protein</fullName>
    </submittedName>
</protein>
<organism evidence="1 2">
    <name type="scientific">Zostera marina</name>
    <name type="common">Eelgrass</name>
    <dbReference type="NCBI Taxonomy" id="29655"/>
    <lineage>
        <taxon>Eukaryota</taxon>
        <taxon>Viridiplantae</taxon>
        <taxon>Streptophyta</taxon>
        <taxon>Embryophyta</taxon>
        <taxon>Tracheophyta</taxon>
        <taxon>Spermatophyta</taxon>
        <taxon>Magnoliopsida</taxon>
        <taxon>Liliopsida</taxon>
        <taxon>Zosteraceae</taxon>
        <taxon>Zostera</taxon>
    </lineage>
</organism>
<dbReference type="EMBL" id="LFYR01001680">
    <property type="protein sequence ID" value="KMZ59995.1"/>
    <property type="molecule type" value="Genomic_DNA"/>
</dbReference>
<gene>
    <name evidence="1" type="ORF">ZOSMA_62G00300</name>
</gene>